<evidence type="ECO:0000313" key="4">
    <source>
        <dbReference type="Proteomes" id="UP001596507"/>
    </source>
</evidence>
<evidence type="ECO:0000313" key="3">
    <source>
        <dbReference type="EMBL" id="MFC7268528.1"/>
    </source>
</evidence>
<keyword evidence="4" id="KW-1185">Reference proteome</keyword>
<feature type="transmembrane region" description="Helical" evidence="2">
    <location>
        <begin position="30"/>
        <end position="53"/>
    </location>
</feature>
<proteinExistence type="predicted"/>
<feature type="compositionally biased region" description="Basic residues" evidence="1">
    <location>
        <begin position="76"/>
        <end position="86"/>
    </location>
</feature>
<keyword evidence="2" id="KW-1133">Transmembrane helix</keyword>
<organism evidence="3 4">
    <name type="scientific">Microbacterium fluvii</name>
    <dbReference type="NCBI Taxonomy" id="415215"/>
    <lineage>
        <taxon>Bacteria</taxon>
        <taxon>Bacillati</taxon>
        <taxon>Actinomycetota</taxon>
        <taxon>Actinomycetes</taxon>
        <taxon>Micrococcales</taxon>
        <taxon>Microbacteriaceae</taxon>
        <taxon>Microbacterium</taxon>
    </lineage>
</organism>
<dbReference type="RefSeq" id="WP_262873423.1">
    <property type="nucleotide sequence ID" value="NZ_BAABKW010000002.1"/>
</dbReference>
<keyword evidence="2" id="KW-0812">Transmembrane</keyword>
<evidence type="ECO:0000256" key="2">
    <source>
        <dbReference type="SAM" id="Phobius"/>
    </source>
</evidence>
<dbReference type="EMBL" id="JBHTBE010000001">
    <property type="protein sequence ID" value="MFC7268528.1"/>
    <property type="molecule type" value="Genomic_DNA"/>
</dbReference>
<name>A0ABW2HB09_9MICO</name>
<sequence>MRDYLFGTGIVGAITSGLTLMRTMRGGAPFTWRAALAMISWLITLALAIGAIVDTRNARRGHSVAADSPVAEKQHKLAAKGARRHR</sequence>
<keyword evidence="2" id="KW-0472">Membrane</keyword>
<comment type="caution">
    <text evidence="3">The sequence shown here is derived from an EMBL/GenBank/DDBJ whole genome shotgun (WGS) entry which is preliminary data.</text>
</comment>
<protein>
    <submittedName>
        <fullName evidence="3">Uncharacterized protein</fullName>
    </submittedName>
</protein>
<reference evidence="4" key="1">
    <citation type="journal article" date="2019" name="Int. J. Syst. Evol. Microbiol.">
        <title>The Global Catalogue of Microorganisms (GCM) 10K type strain sequencing project: providing services to taxonomists for standard genome sequencing and annotation.</title>
        <authorList>
            <consortium name="The Broad Institute Genomics Platform"/>
            <consortium name="The Broad Institute Genome Sequencing Center for Infectious Disease"/>
            <person name="Wu L."/>
            <person name="Ma J."/>
        </authorList>
    </citation>
    <scope>NUCLEOTIDE SEQUENCE [LARGE SCALE GENOMIC DNA]</scope>
    <source>
        <strain evidence="4">CGMCC 1.15772</strain>
    </source>
</reference>
<accession>A0ABW2HB09</accession>
<dbReference type="Proteomes" id="UP001596507">
    <property type="component" value="Unassembled WGS sequence"/>
</dbReference>
<feature type="region of interest" description="Disordered" evidence="1">
    <location>
        <begin position="62"/>
        <end position="86"/>
    </location>
</feature>
<gene>
    <name evidence="3" type="ORF">ACFQRL_06115</name>
</gene>
<evidence type="ECO:0000256" key="1">
    <source>
        <dbReference type="SAM" id="MobiDB-lite"/>
    </source>
</evidence>